<protein>
    <recommendedName>
        <fullName evidence="3">Type II secretion system protein GspB C-terminal domain-containing protein</fullName>
    </recommendedName>
</protein>
<organism evidence="4 5">
    <name type="scientific">Thalassotalea loyana</name>
    <dbReference type="NCBI Taxonomy" id="280483"/>
    <lineage>
        <taxon>Bacteria</taxon>
        <taxon>Pseudomonadati</taxon>
        <taxon>Pseudomonadota</taxon>
        <taxon>Gammaproteobacteria</taxon>
        <taxon>Alteromonadales</taxon>
        <taxon>Colwelliaceae</taxon>
        <taxon>Thalassotalea</taxon>
    </lineage>
</organism>
<dbReference type="Proteomes" id="UP001157134">
    <property type="component" value="Unassembled WGS sequence"/>
</dbReference>
<keyword evidence="2" id="KW-0472">Membrane</keyword>
<evidence type="ECO:0000256" key="1">
    <source>
        <dbReference type="SAM" id="MobiDB-lite"/>
    </source>
</evidence>
<dbReference type="Pfam" id="PF16537">
    <property type="entry name" value="T2SSB"/>
    <property type="match status" value="1"/>
</dbReference>
<proteinExistence type="predicted"/>
<feature type="domain" description="Type II secretion system protein GspB C-terminal" evidence="3">
    <location>
        <begin position="216"/>
        <end position="271"/>
    </location>
</feature>
<keyword evidence="5" id="KW-1185">Reference proteome</keyword>
<evidence type="ECO:0000256" key="2">
    <source>
        <dbReference type="SAM" id="Phobius"/>
    </source>
</evidence>
<evidence type="ECO:0000259" key="3">
    <source>
        <dbReference type="Pfam" id="PF16537"/>
    </source>
</evidence>
<keyword evidence="2" id="KW-0812">Transmembrane</keyword>
<dbReference type="InterPro" id="IPR032389">
    <property type="entry name" value="GspB_C"/>
</dbReference>
<sequence length="276" mass="29846">MSYILDALKKQQGDSSTANQQAVNFQTSAPAPSSNMLLWGVLLTAAIFLALLAGFWMGQQTTNPQVMNAPTSKIQVQSAQTITAQGSGEESSQENASTSQVRAPKPLQGAERYFQAPPQEKASSQAKQDETSESKPLILGANTDRVFENGELKSPSAPKAEEPLEGISPSLLAKFEAAVSDTPIEEVERQSAPASESSLQDISQLPIATQNSITPFAFDMHIYQSNNQGWVKVDGKEYYEGEALPNGVIIRAIEPQQVIMSFNGYRFSMGALTAWQ</sequence>
<feature type="compositionally biased region" description="Polar residues" evidence="1">
    <location>
        <begin position="77"/>
        <end position="101"/>
    </location>
</feature>
<evidence type="ECO:0000313" key="5">
    <source>
        <dbReference type="Proteomes" id="UP001157134"/>
    </source>
</evidence>
<comment type="caution">
    <text evidence="4">The sequence shown here is derived from an EMBL/GenBank/DDBJ whole genome shotgun (WGS) entry which is preliminary data.</text>
</comment>
<accession>A0ABQ6H9V0</accession>
<evidence type="ECO:0000313" key="4">
    <source>
        <dbReference type="EMBL" id="GLX84412.1"/>
    </source>
</evidence>
<reference evidence="4 5" key="1">
    <citation type="submission" date="2023-03" db="EMBL/GenBank/DDBJ databases">
        <title>Thalassotalea loyana LMG 22536T draft genome sequence.</title>
        <authorList>
            <person name="Sawabe T."/>
        </authorList>
    </citation>
    <scope>NUCLEOTIDE SEQUENCE [LARGE SCALE GENOMIC DNA]</scope>
    <source>
        <strain evidence="4 5">LMG 22536</strain>
    </source>
</reference>
<feature type="region of interest" description="Disordered" evidence="1">
    <location>
        <begin position="77"/>
        <end position="105"/>
    </location>
</feature>
<name>A0ABQ6H9V0_9GAMM</name>
<dbReference type="EMBL" id="BSSV01000001">
    <property type="protein sequence ID" value="GLX84412.1"/>
    <property type="molecule type" value="Genomic_DNA"/>
</dbReference>
<dbReference type="RefSeq" id="WP_284295982.1">
    <property type="nucleotide sequence ID" value="NZ_BSSV01000001.1"/>
</dbReference>
<feature type="region of interest" description="Disordered" evidence="1">
    <location>
        <begin position="117"/>
        <end position="144"/>
    </location>
</feature>
<feature type="transmembrane region" description="Helical" evidence="2">
    <location>
        <begin position="36"/>
        <end position="57"/>
    </location>
</feature>
<gene>
    <name evidence="4" type="ORF">tloyanaT_06640</name>
</gene>
<keyword evidence="2" id="KW-1133">Transmembrane helix</keyword>